<dbReference type="AlphaFoldDB" id="A0A5C6RVE8"/>
<gene>
    <name evidence="1" type="ORF">FRY74_06315</name>
</gene>
<reference evidence="1 2" key="1">
    <citation type="submission" date="2019-08" db="EMBL/GenBank/DDBJ databases">
        <title>Genome of Vicingus serpentipes NCIMB 15042.</title>
        <authorList>
            <person name="Bowman J.P."/>
        </authorList>
    </citation>
    <scope>NUCLEOTIDE SEQUENCE [LARGE SCALE GENOMIC DNA]</scope>
    <source>
        <strain evidence="1 2">NCIMB 15042</strain>
    </source>
</reference>
<proteinExistence type="predicted"/>
<evidence type="ECO:0000313" key="1">
    <source>
        <dbReference type="EMBL" id="TXB66183.1"/>
    </source>
</evidence>
<name>A0A5C6RVE8_9FLAO</name>
<dbReference type="RefSeq" id="WP_147099714.1">
    <property type="nucleotide sequence ID" value="NZ_VOOS01000002.1"/>
</dbReference>
<dbReference type="Proteomes" id="UP000321721">
    <property type="component" value="Unassembled WGS sequence"/>
</dbReference>
<sequence length="113" mass="13092">MITDYNTFFKVKMPSKGYHCFDSHDEIHIEKNLSFLCACGNDHNCNEAIAHIKFPIENKTLYICPNNKLLLILVRPTGLFKIKGLKMIAAYKAEDENELSQIMKDIESRKRID</sequence>
<evidence type="ECO:0000313" key="2">
    <source>
        <dbReference type="Proteomes" id="UP000321721"/>
    </source>
</evidence>
<comment type="caution">
    <text evidence="1">The sequence shown here is derived from an EMBL/GenBank/DDBJ whole genome shotgun (WGS) entry which is preliminary data.</text>
</comment>
<accession>A0A5C6RVE8</accession>
<dbReference type="EMBL" id="VOOS01000002">
    <property type="protein sequence ID" value="TXB66183.1"/>
    <property type="molecule type" value="Genomic_DNA"/>
</dbReference>
<organism evidence="1 2">
    <name type="scientific">Vicingus serpentipes</name>
    <dbReference type="NCBI Taxonomy" id="1926625"/>
    <lineage>
        <taxon>Bacteria</taxon>
        <taxon>Pseudomonadati</taxon>
        <taxon>Bacteroidota</taxon>
        <taxon>Flavobacteriia</taxon>
        <taxon>Flavobacteriales</taxon>
        <taxon>Vicingaceae</taxon>
        <taxon>Vicingus</taxon>
    </lineage>
</organism>
<protein>
    <submittedName>
        <fullName evidence="1">Uncharacterized protein</fullName>
    </submittedName>
</protein>
<keyword evidence="2" id="KW-1185">Reference proteome</keyword>